<feature type="compositionally biased region" description="Polar residues" evidence="1">
    <location>
        <begin position="1"/>
        <end position="26"/>
    </location>
</feature>
<evidence type="ECO:0000313" key="3">
    <source>
        <dbReference type="Proteomes" id="UP000813423"/>
    </source>
</evidence>
<protein>
    <submittedName>
        <fullName evidence="2">Uncharacterized protein</fullName>
    </submittedName>
</protein>
<dbReference type="AlphaFoldDB" id="A0A9P8NEV2"/>
<feature type="region of interest" description="Disordered" evidence="1">
    <location>
        <begin position="1"/>
        <end position="44"/>
    </location>
</feature>
<proteinExistence type="predicted"/>
<reference evidence="2" key="1">
    <citation type="submission" date="2021-08" db="EMBL/GenBank/DDBJ databases">
        <title>Global Aspergillus fumigatus from environmental and clinical sources.</title>
        <authorList>
            <person name="Barber A."/>
            <person name="Sae-Ong T."/>
        </authorList>
    </citation>
    <scope>NUCLEOTIDE SEQUENCE</scope>
    <source>
        <strain evidence="2">NRZ-2016-071</strain>
    </source>
</reference>
<evidence type="ECO:0000313" key="2">
    <source>
        <dbReference type="EMBL" id="KAH1900950.1"/>
    </source>
</evidence>
<dbReference type="EMBL" id="JAIBSC010000071">
    <property type="protein sequence ID" value="KAH1900950.1"/>
    <property type="molecule type" value="Genomic_DNA"/>
</dbReference>
<dbReference type="Proteomes" id="UP000813423">
    <property type="component" value="Unassembled WGS sequence"/>
</dbReference>
<organism evidence="2 3">
    <name type="scientific">Aspergillus fumigatus</name>
    <name type="common">Neosartorya fumigata</name>
    <dbReference type="NCBI Taxonomy" id="746128"/>
    <lineage>
        <taxon>Eukaryota</taxon>
        <taxon>Fungi</taxon>
        <taxon>Dikarya</taxon>
        <taxon>Ascomycota</taxon>
        <taxon>Pezizomycotina</taxon>
        <taxon>Eurotiomycetes</taxon>
        <taxon>Eurotiomycetidae</taxon>
        <taxon>Eurotiales</taxon>
        <taxon>Aspergillaceae</taxon>
        <taxon>Aspergillus</taxon>
        <taxon>Aspergillus subgen. Fumigati</taxon>
    </lineage>
</organism>
<comment type="caution">
    <text evidence="2">The sequence shown here is derived from an EMBL/GenBank/DDBJ whole genome shotgun (WGS) entry which is preliminary data.</text>
</comment>
<gene>
    <name evidence="2" type="ORF">KXV57_008264</name>
</gene>
<sequence>MYFSPHASSSAYESQKFSKQKTVSPRKQQHFQAEKGSTHTRNSSTGLSVYSIESKEIPIWFSVFFGKPSLLSPQLDNARFDARISERVFGPSSTPANSPSKSSFRTSVSSNVSLPRPGLLEETPVIRAILSLCHSFEGEILNCVTDGCTICGKGPAQSLVHHPLCATRYGYVELSDFVEMHKLVSTVASHTSHVTRRDEIDWSVGDVMSDRPYICSLAVPICSSEGECHRAARRLMEMYIDGIKDGSVKPKALDKFETPDRTSLPQRRSVTSQRSFRLNATKKEDYSVSTLCLRSPSIETLGSPSAQPYKIGATMFVGRPSLQLSGTPRRGQLGCSVFSSTWSGAALPGVAKNEADDAVFYCRIAAFYESHILSSVSYRCAVCSEVAPARSLVHRPLLFTQTYRSGLQNESERRLIVKLSQFVQGRWSYPEMNAVMGGTTDAHIFDLIVPICESNTLCAEVARTSAREFVKLLLPSDMALIFPGLDPDTDLSLMEDEAADEYCYKPEYAEILVHRIGCDLLTITCEERDEDPMDCSLTITKLRRWYELAFEEENAKRLYLEDIGYKRTGDRSESDSDDSEIEDDLVWVYALNDPDDSSSRRNSARLSNRELTRQDSAIRTFEKLALFQPTLSLEFWKVWEAMKSSDHKHASPH</sequence>
<evidence type="ECO:0000256" key="1">
    <source>
        <dbReference type="SAM" id="MobiDB-lite"/>
    </source>
</evidence>
<accession>A0A9P8NEV2</accession>
<name>A0A9P8NEV2_ASPFM</name>